<dbReference type="InterPro" id="IPR011701">
    <property type="entry name" value="MFS"/>
</dbReference>
<evidence type="ECO:0000256" key="6">
    <source>
        <dbReference type="ARBA" id="ARBA00023136"/>
    </source>
</evidence>
<feature type="transmembrane region" description="Helical" evidence="7">
    <location>
        <begin position="82"/>
        <end position="103"/>
    </location>
</feature>
<dbReference type="Proteomes" id="UP000308230">
    <property type="component" value="Unassembled WGS sequence"/>
</dbReference>
<proteinExistence type="predicted"/>
<keyword evidence="2" id="KW-0813">Transport</keyword>
<feature type="transmembrane region" description="Helical" evidence="7">
    <location>
        <begin position="261"/>
        <end position="285"/>
    </location>
</feature>
<keyword evidence="4 7" id="KW-0812">Transmembrane</keyword>
<comment type="caution">
    <text evidence="9">The sequence shown here is derived from an EMBL/GenBank/DDBJ whole genome shotgun (WGS) entry which is preliminary data.</text>
</comment>
<dbReference type="CDD" id="cd06173">
    <property type="entry name" value="MFS_MefA_like"/>
    <property type="match status" value="1"/>
</dbReference>
<evidence type="ECO:0000313" key="9">
    <source>
        <dbReference type="EMBL" id="TLS39392.1"/>
    </source>
</evidence>
<feature type="transmembrane region" description="Helical" evidence="7">
    <location>
        <begin position="18"/>
        <end position="35"/>
    </location>
</feature>
<comment type="subcellular location">
    <subcellularLocation>
        <location evidence="1">Cell membrane</location>
        <topology evidence="1">Multi-pass membrane protein</topology>
    </subcellularLocation>
</comment>
<dbReference type="EMBL" id="SWLG01000001">
    <property type="protein sequence ID" value="TLS39392.1"/>
    <property type="molecule type" value="Genomic_DNA"/>
</dbReference>
<feature type="transmembrane region" description="Helical" evidence="7">
    <location>
        <begin position="352"/>
        <end position="375"/>
    </location>
</feature>
<sequence>MEQKDKTSVKELFQIKNFLYLVIGAFLSSPGYYAYLLGSEWLMLHISENRAYLGMLFIAASIPRLLFMIFGGIIADRMNKRTILFISDLTSGLLVSFLVALIWMDSVEVWHLITLAVFFGISDAFSHPAMNSLVAEILPDSHLQQGNSVLQVMQSISPIIGPVAGGTLIVTLGFKGVFTLSAISLMLAAWTVYRIKLQKEETPSDLPKNVLEDFKEGLKYGLQNKLLRTVMFVSLLLNFVVVGPLTMGIPLLVKDVFKENALGLTTLEASLGIGLLTGAVLLTVLKSIERPGLLAIGGLIAQSVLLAVIGLMPSHYFAAGILFIFGLLMQGVNIPIMTILQAKTEKKMLGRIMSLLMTASQGMIPVSYMVTSYLIAVGLSITSILLFAGSIMVIFSISIFLMKEIRQMSY</sequence>
<dbReference type="SUPFAM" id="SSF103473">
    <property type="entry name" value="MFS general substrate transporter"/>
    <property type="match status" value="1"/>
</dbReference>
<keyword evidence="10" id="KW-1185">Reference proteome</keyword>
<dbReference type="GO" id="GO:0022857">
    <property type="term" value="F:transmembrane transporter activity"/>
    <property type="evidence" value="ECO:0007669"/>
    <property type="project" value="InterPro"/>
</dbReference>
<feature type="transmembrane region" description="Helical" evidence="7">
    <location>
        <begin position="229"/>
        <end position="249"/>
    </location>
</feature>
<dbReference type="AlphaFoldDB" id="A0A5R9F6L8"/>
<feature type="domain" description="Major facilitator superfamily (MFS) profile" evidence="8">
    <location>
        <begin position="17"/>
        <end position="406"/>
    </location>
</feature>
<dbReference type="Gene3D" id="1.20.1250.20">
    <property type="entry name" value="MFS general substrate transporter like domains"/>
    <property type="match status" value="1"/>
</dbReference>
<keyword evidence="3" id="KW-1003">Cell membrane</keyword>
<evidence type="ECO:0000256" key="1">
    <source>
        <dbReference type="ARBA" id="ARBA00004651"/>
    </source>
</evidence>
<evidence type="ECO:0000256" key="4">
    <source>
        <dbReference type="ARBA" id="ARBA00022692"/>
    </source>
</evidence>
<evidence type="ECO:0000313" key="10">
    <source>
        <dbReference type="Proteomes" id="UP000308230"/>
    </source>
</evidence>
<organism evidence="9 10">
    <name type="scientific">Exobacillus caeni</name>
    <dbReference type="NCBI Taxonomy" id="2574798"/>
    <lineage>
        <taxon>Bacteria</taxon>
        <taxon>Bacillati</taxon>
        <taxon>Bacillota</taxon>
        <taxon>Bacilli</taxon>
        <taxon>Bacillales</taxon>
        <taxon>Guptibacillaceae</taxon>
        <taxon>Exobacillus</taxon>
    </lineage>
</organism>
<keyword evidence="5 7" id="KW-1133">Transmembrane helix</keyword>
<dbReference type="InterPro" id="IPR020846">
    <property type="entry name" value="MFS_dom"/>
</dbReference>
<dbReference type="PRINTS" id="PR01988">
    <property type="entry name" value="EXPORTERBACE"/>
</dbReference>
<evidence type="ECO:0000259" key="8">
    <source>
        <dbReference type="PROSITE" id="PS50850"/>
    </source>
</evidence>
<dbReference type="GO" id="GO:0005886">
    <property type="term" value="C:plasma membrane"/>
    <property type="evidence" value="ECO:0007669"/>
    <property type="project" value="UniProtKB-SubCell"/>
</dbReference>
<dbReference type="OrthoDB" id="3613552at2"/>
<protein>
    <submittedName>
        <fullName evidence="9">MFS transporter</fullName>
    </submittedName>
</protein>
<dbReference type="PANTHER" id="PTHR23513:SF6">
    <property type="entry name" value="MAJOR FACILITATOR SUPERFAMILY ASSOCIATED DOMAIN-CONTAINING PROTEIN"/>
    <property type="match status" value="1"/>
</dbReference>
<name>A0A5R9F6L8_9BACL</name>
<dbReference type="PROSITE" id="PS50850">
    <property type="entry name" value="MFS"/>
    <property type="match status" value="1"/>
</dbReference>
<evidence type="ECO:0000256" key="3">
    <source>
        <dbReference type="ARBA" id="ARBA00022475"/>
    </source>
</evidence>
<feature type="transmembrane region" description="Helical" evidence="7">
    <location>
        <begin position="381"/>
        <end position="402"/>
    </location>
</feature>
<dbReference type="InterPro" id="IPR036259">
    <property type="entry name" value="MFS_trans_sf"/>
</dbReference>
<feature type="transmembrane region" description="Helical" evidence="7">
    <location>
        <begin position="55"/>
        <end position="75"/>
    </location>
</feature>
<evidence type="ECO:0000256" key="2">
    <source>
        <dbReference type="ARBA" id="ARBA00022448"/>
    </source>
</evidence>
<evidence type="ECO:0000256" key="5">
    <source>
        <dbReference type="ARBA" id="ARBA00022989"/>
    </source>
</evidence>
<feature type="transmembrane region" description="Helical" evidence="7">
    <location>
        <begin position="317"/>
        <end position="340"/>
    </location>
</feature>
<dbReference type="InterPro" id="IPR022324">
    <property type="entry name" value="Bacilysin_exporter_BacE_put"/>
</dbReference>
<dbReference type="Pfam" id="PF07690">
    <property type="entry name" value="MFS_1"/>
    <property type="match status" value="1"/>
</dbReference>
<keyword evidence="6 7" id="KW-0472">Membrane</keyword>
<evidence type="ECO:0000256" key="7">
    <source>
        <dbReference type="SAM" id="Phobius"/>
    </source>
</evidence>
<dbReference type="PANTHER" id="PTHR23513">
    <property type="entry name" value="INTEGRAL MEMBRANE EFFLUX PROTEIN-RELATED"/>
    <property type="match status" value="1"/>
</dbReference>
<feature type="transmembrane region" description="Helical" evidence="7">
    <location>
        <begin position="176"/>
        <end position="193"/>
    </location>
</feature>
<reference evidence="9 10" key="1">
    <citation type="submission" date="2019-04" db="EMBL/GenBank/DDBJ databases">
        <title>Bacillus caeni sp. nov., a bacterium isolated from mangrove sediment.</title>
        <authorList>
            <person name="Huang H."/>
            <person name="Mo K."/>
            <person name="Hu Y."/>
        </authorList>
    </citation>
    <scope>NUCLEOTIDE SEQUENCE [LARGE SCALE GENOMIC DNA]</scope>
    <source>
        <strain evidence="9 10">HB172195</strain>
    </source>
</reference>
<feature type="transmembrane region" description="Helical" evidence="7">
    <location>
        <begin position="292"/>
        <end position="311"/>
    </location>
</feature>
<gene>
    <name evidence="9" type="ORF">FCL54_00755</name>
</gene>
<accession>A0A5R9F6L8</accession>